<protein>
    <recommendedName>
        <fullName evidence="14">Alpha-aminoadipate reductase</fullName>
        <ecNumber evidence="6">1.2.1.31</ecNumber>
        <ecNumber evidence="5">1.2.1.95</ecNumber>
    </recommendedName>
    <alternativeName>
        <fullName evidence="13">L-aminoadipate-semialdehyde dehydrogenase</fullName>
    </alternativeName>
</protein>
<dbReference type="OMA" id="ENDKFTM"/>
<keyword evidence="12" id="KW-0457">Lysine biosynthesis</keyword>
<evidence type="ECO:0000256" key="9">
    <source>
        <dbReference type="ARBA" id="ARBA00022605"/>
    </source>
</evidence>
<dbReference type="NCBIfam" id="TIGR01746">
    <property type="entry name" value="Thioester-redct"/>
    <property type="match status" value="1"/>
</dbReference>
<comment type="catalytic activity">
    <reaction evidence="17">
        <text>(S)-2-amino-6-oxohexanoate + NADP(+) + H2O = L-2-aminoadipate + NADPH + 2 H(+)</text>
        <dbReference type="Rhea" id="RHEA:12304"/>
        <dbReference type="ChEBI" id="CHEBI:15377"/>
        <dbReference type="ChEBI" id="CHEBI:15378"/>
        <dbReference type="ChEBI" id="CHEBI:57783"/>
        <dbReference type="ChEBI" id="CHEBI:58321"/>
        <dbReference type="ChEBI" id="CHEBI:58349"/>
        <dbReference type="ChEBI" id="CHEBI:58672"/>
        <dbReference type="EC" id="1.2.1.31"/>
    </reaction>
</comment>
<dbReference type="UniPathway" id="UPA00033">
    <property type="reaction ID" value="UER00032"/>
</dbReference>
<evidence type="ECO:0000256" key="11">
    <source>
        <dbReference type="ARBA" id="ARBA00023002"/>
    </source>
</evidence>
<evidence type="ECO:0000256" key="2">
    <source>
        <dbReference type="ARBA" id="ARBA00003499"/>
    </source>
</evidence>
<evidence type="ECO:0000256" key="13">
    <source>
        <dbReference type="ARBA" id="ARBA00031335"/>
    </source>
</evidence>
<comment type="pathway">
    <text evidence="3">Amino-acid biosynthesis; L-lysine biosynthesis via AAA pathway; L-lysine from L-alpha-aminoadipate (fungal route): step 1/3.</text>
</comment>
<dbReference type="InterPro" id="IPR014397">
    <property type="entry name" value="Lys2"/>
</dbReference>
<dbReference type="Pfam" id="PF07993">
    <property type="entry name" value="NAD_binding_4"/>
    <property type="match status" value="1"/>
</dbReference>
<feature type="domain" description="Carrier" evidence="18">
    <location>
        <begin position="881"/>
        <end position="958"/>
    </location>
</feature>
<accession>A0A0D2NC25</accession>
<dbReference type="Pfam" id="PF00668">
    <property type="entry name" value="Condensation"/>
    <property type="match status" value="1"/>
</dbReference>
<dbReference type="PANTHER" id="PTHR44845:SF1">
    <property type="entry name" value="L-2-AMINOADIPATE REDUCTASE"/>
    <property type="match status" value="1"/>
</dbReference>
<dbReference type="Gene3D" id="3.30.559.30">
    <property type="entry name" value="Nonribosomal peptide synthetase, condensation domain"/>
    <property type="match status" value="1"/>
</dbReference>
<dbReference type="InterPro" id="IPR020806">
    <property type="entry name" value="PKS_PP-bd"/>
</dbReference>
<dbReference type="InterPro" id="IPR036291">
    <property type="entry name" value="NAD(P)-bd_dom_sf"/>
</dbReference>
<comment type="cofactor">
    <cofactor evidence="1">
        <name>pantetheine 4'-phosphate</name>
        <dbReference type="ChEBI" id="CHEBI:47942"/>
    </cofactor>
</comment>
<evidence type="ECO:0000256" key="10">
    <source>
        <dbReference type="ARBA" id="ARBA00022857"/>
    </source>
</evidence>
<dbReference type="InterPro" id="IPR009081">
    <property type="entry name" value="PP-bd_ACP"/>
</dbReference>
<dbReference type="Gene3D" id="3.40.50.720">
    <property type="entry name" value="NAD(P)-binding Rossmann-like Domain"/>
    <property type="match status" value="1"/>
</dbReference>
<dbReference type="NCBIfam" id="TIGR03443">
    <property type="entry name" value="alpha_am_amid"/>
    <property type="match status" value="1"/>
</dbReference>
<dbReference type="PROSITE" id="PS00455">
    <property type="entry name" value="AMP_BINDING"/>
    <property type="match status" value="1"/>
</dbReference>
<keyword evidence="11" id="KW-0560">Oxidoreductase</keyword>
<comment type="function">
    <text evidence="2">Catalyzes the activation of alpha-aminoadipate by ATP-dependent adenylation and the reduction of activated alpha-aminoadipate by NADPH. The activated alpha-aminoadipate is bound to the phosphopantheinyl group of the enzyme itself before it is reduced to (S)-2-amino-6-oxohexanoate.</text>
</comment>
<dbReference type="Pfam" id="PF00550">
    <property type="entry name" value="PP-binding"/>
    <property type="match status" value="1"/>
</dbReference>
<dbReference type="Gene3D" id="1.10.1200.10">
    <property type="entry name" value="ACP-like"/>
    <property type="match status" value="1"/>
</dbReference>
<evidence type="ECO:0000256" key="4">
    <source>
        <dbReference type="ARBA" id="ARBA00006432"/>
    </source>
</evidence>
<keyword evidence="9" id="KW-0028">Amino-acid biosynthesis</keyword>
<dbReference type="PROSITE" id="PS50075">
    <property type="entry name" value="CARRIER"/>
    <property type="match status" value="1"/>
</dbReference>
<dbReference type="PANTHER" id="PTHR44845">
    <property type="entry name" value="CARRIER DOMAIN-CONTAINING PROTEIN"/>
    <property type="match status" value="1"/>
</dbReference>
<dbReference type="InterPro" id="IPR001242">
    <property type="entry name" value="Condensation_dom"/>
</dbReference>
<dbReference type="SUPFAM" id="SSF52777">
    <property type="entry name" value="CoA-dependent acyltransferases"/>
    <property type="match status" value="1"/>
</dbReference>
<gene>
    <name evidence="19" type="ORF">HYPSUDRAFT_206857</name>
</gene>
<evidence type="ECO:0000256" key="17">
    <source>
        <dbReference type="ARBA" id="ARBA00049537"/>
    </source>
</evidence>
<dbReference type="STRING" id="945553.A0A0D2NC25"/>
<dbReference type="GO" id="GO:0031177">
    <property type="term" value="F:phosphopantetheine binding"/>
    <property type="evidence" value="ECO:0007669"/>
    <property type="project" value="InterPro"/>
</dbReference>
<dbReference type="SUPFAM" id="SSF47336">
    <property type="entry name" value="ACP-like"/>
    <property type="match status" value="1"/>
</dbReference>
<dbReference type="CDD" id="cd05235">
    <property type="entry name" value="SDR_e1"/>
    <property type="match status" value="1"/>
</dbReference>
<evidence type="ECO:0000256" key="7">
    <source>
        <dbReference type="ARBA" id="ARBA00022450"/>
    </source>
</evidence>
<dbReference type="InterPro" id="IPR010080">
    <property type="entry name" value="Thioester_reductase-like_dom"/>
</dbReference>
<dbReference type="Proteomes" id="UP000054270">
    <property type="component" value="Unassembled WGS sequence"/>
</dbReference>
<evidence type="ECO:0000313" key="19">
    <source>
        <dbReference type="EMBL" id="KJA16664.1"/>
    </source>
</evidence>
<dbReference type="InterPro" id="IPR036736">
    <property type="entry name" value="ACP-like_sf"/>
</dbReference>
<comment type="catalytic activity">
    <reaction evidence="16">
        <text>(S)-2-amino-6-oxohexanoate + NAD(+) + H2O = L-2-aminoadipate + NADH + 2 H(+)</text>
        <dbReference type="Rhea" id="RHEA:12308"/>
        <dbReference type="ChEBI" id="CHEBI:15377"/>
        <dbReference type="ChEBI" id="CHEBI:15378"/>
        <dbReference type="ChEBI" id="CHEBI:57540"/>
        <dbReference type="ChEBI" id="CHEBI:57945"/>
        <dbReference type="ChEBI" id="CHEBI:58321"/>
        <dbReference type="ChEBI" id="CHEBI:58672"/>
        <dbReference type="EC" id="1.2.1.31"/>
    </reaction>
</comment>
<dbReference type="NCBIfam" id="TIGR01733">
    <property type="entry name" value="AA-adenyl-dom"/>
    <property type="match status" value="1"/>
</dbReference>
<dbReference type="EC" id="1.2.1.95" evidence="5"/>
<dbReference type="Gene3D" id="3.30.300.30">
    <property type="match status" value="1"/>
</dbReference>
<dbReference type="Gene3D" id="3.40.50.12780">
    <property type="entry name" value="N-terminal domain of ligase-like"/>
    <property type="match status" value="1"/>
</dbReference>
<sequence length="1424" mass="155286">MADERLNRVLARLQNIPSISLPTDYPRPTGTHKFIESVHSAQLSEQASLSLLKLVLYTEDDEGEEDDEEPSVKRPSAFHLVLAAFTVLLHRYTGDTDIVVGSSSASAREPLILRFPVDPLDPYWAIVRRVQQIEQEAEADAVPYDVITRALHKGKEEGQDAPLFRVRFFDETDEPTDSFIGSTNVTSDLTVFITRPPTTTRASLAPRISLRVVYNSLLFTSTRISTFIDQLSVFLRKVASNPLAPVGAVPLLTSSQKAKLPDPTADLDWCGWKGAITDVFSRNARENPDRPCVVQCLPGKVPEVPQERVIYTYNAILRASNVLAHHLIKNGIQREEVVMVYAHRSVDLVVAVMAVLKAGATFSVIDPAYPPSRQIIYLRVAQPRGLVVLKGAGKIGASVREFLTEELKIKIEVPALEVFPDGSIVGGLDADGDVLQAHVHLGETDPNVVLGPDSVGTLSFTSGSTGIPKGVRGRHFSLTHFFPWMGQRFGLDENSKFTMLSGIAHDPIQRDMFTPLFLGAQLHVPTADDIGTPGRLAEWMAESEVTVTHLTPAMGQLLSAQATRQIPTLRNAFFVGDVLTKRDCLRLQALAANVRIINMYGTTETQRAVSYFAIPPVAEDSTFLATQKDIMPAGEGMIDVQLLVVNRNDRNIPCAVGEVGEIYVRSGGLAEGYLDADTSAEKFVANWFSAKAPPRKDSILHPEGRLAGPESRHWKGIRDRMYRSGDLGRYLPDGIVECTGRADDQVKIRGFRIELGEIDTHLSQHPLVRENVTLVRRDKDEEKILVSYFVPLDNPSLLDFASEVEGDEEAKGVMQGMKRYRRLIKDIREHLKKKLPSYSVPTLFVPLSRMPLNPNGKIDKPALPFPDTAQASYTAPAPSAPGLSPTEITMQSIWTTILPNAPQPIPADESFFDLGGHSILATRLIFEIRKVFVVEAPLGLIFEQPTIAGLVEAVDALRNGDLGFAYKKPTATSTVGAGPADAKKVAVEYGEDYLALLGRLQASYPALPAGFDAGPVTVFLTGATGFLGAFVLHDLLSRVERVKKVICLVRGKTVEQGLARLKEGSTDRCVWADEWVASGRLEVVTGDLGLDNFGLDDAVWTRVANDADVVLHNGALVHWVFPYEKLRSPNVLGTLTAINLASAGKQKVFVFVSSTSAIDTDHYVQLSESLARTGSTSKGVPESDDLEGAKSALKTGYGQSKWVSEKLLFEAGKRGLRGHIVRPGYVVGDSRSAVTNTDDFVWRMVKGCIQLGLVPDINNTINMVPVDHVALCTTLAAVSPLPDAALSVLHITARPAPTFNGMLSALPTYGFPTTPCEYLVWRRRLEQHVMEVGDNALFPLLHFVLDDLPTSTKSPELDDTNTRALLAQSGAVLSATVDDDLMGLYLAWLVAADFLPPPSLSSPQKTLPVLANSSTVKAAGRTGV</sequence>
<comment type="similarity">
    <text evidence="4">Belongs to the ATP-dependent AMP-binding enzyme family.</text>
</comment>
<dbReference type="Pfam" id="PF00501">
    <property type="entry name" value="AMP-binding"/>
    <property type="match status" value="1"/>
</dbReference>
<reference evidence="20" key="1">
    <citation type="submission" date="2014-04" db="EMBL/GenBank/DDBJ databases">
        <title>Evolutionary Origins and Diversification of the Mycorrhizal Mutualists.</title>
        <authorList>
            <consortium name="DOE Joint Genome Institute"/>
            <consortium name="Mycorrhizal Genomics Consortium"/>
            <person name="Kohler A."/>
            <person name="Kuo A."/>
            <person name="Nagy L.G."/>
            <person name="Floudas D."/>
            <person name="Copeland A."/>
            <person name="Barry K.W."/>
            <person name="Cichocki N."/>
            <person name="Veneault-Fourrey C."/>
            <person name="LaButti K."/>
            <person name="Lindquist E.A."/>
            <person name="Lipzen A."/>
            <person name="Lundell T."/>
            <person name="Morin E."/>
            <person name="Murat C."/>
            <person name="Riley R."/>
            <person name="Ohm R."/>
            <person name="Sun H."/>
            <person name="Tunlid A."/>
            <person name="Henrissat B."/>
            <person name="Grigoriev I.V."/>
            <person name="Hibbett D.S."/>
            <person name="Martin F."/>
        </authorList>
    </citation>
    <scope>NUCLEOTIDE SEQUENCE [LARGE SCALE GENOMIC DNA]</scope>
    <source>
        <strain evidence="20">FD-334 SS-4</strain>
    </source>
</reference>
<dbReference type="PROSITE" id="PS00012">
    <property type="entry name" value="PHOSPHOPANTETHEINE"/>
    <property type="match status" value="1"/>
</dbReference>
<dbReference type="InterPro" id="IPR000873">
    <property type="entry name" value="AMP-dep_synth/lig_dom"/>
</dbReference>
<evidence type="ECO:0000256" key="8">
    <source>
        <dbReference type="ARBA" id="ARBA00022553"/>
    </source>
</evidence>
<dbReference type="SMART" id="SM00823">
    <property type="entry name" value="PKS_PP"/>
    <property type="match status" value="1"/>
</dbReference>
<evidence type="ECO:0000256" key="16">
    <source>
        <dbReference type="ARBA" id="ARBA00048414"/>
    </source>
</evidence>
<evidence type="ECO:0000256" key="1">
    <source>
        <dbReference type="ARBA" id="ARBA00001957"/>
    </source>
</evidence>
<evidence type="ECO:0000256" key="12">
    <source>
        <dbReference type="ARBA" id="ARBA00023154"/>
    </source>
</evidence>
<keyword evidence="20" id="KW-1185">Reference proteome</keyword>
<dbReference type="InterPro" id="IPR020845">
    <property type="entry name" value="AMP-binding_CS"/>
</dbReference>
<dbReference type="EMBL" id="KN817617">
    <property type="protein sequence ID" value="KJA16664.1"/>
    <property type="molecule type" value="Genomic_DNA"/>
</dbReference>
<dbReference type="InterPro" id="IPR006162">
    <property type="entry name" value="Ppantetheine_attach_site"/>
</dbReference>
<dbReference type="SUPFAM" id="SSF56801">
    <property type="entry name" value="Acetyl-CoA synthetase-like"/>
    <property type="match status" value="1"/>
</dbReference>
<dbReference type="InterPro" id="IPR010071">
    <property type="entry name" value="AA_adenyl_dom"/>
</dbReference>
<comment type="catalytic activity">
    <reaction evidence="15">
        <text>(S)-2-amino-6-oxohexanoate + AMP + diphosphate + NADP(+) = L-2-aminoadipate + ATP + NADPH + H(+)</text>
        <dbReference type="Rhea" id="RHEA:46936"/>
        <dbReference type="ChEBI" id="CHEBI:15378"/>
        <dbReference type="ChEBI" id="CHEBI:30616"/>
        <dbReference type="ChEBI" id="CHEBI:33019"/>
        <dbReference type="ChEBI" id="CHEBI:57783"/>
        <dbReference type="ChEBI" id="CHEBI:58321"/>
        <dbReference type="ChEBI" id="CHEBI:58349"/>
        <dbReference type="ChEBI" id="CHEBI:58672"/>
        <dbReference type="ChEBI" id="CHEBI:456215"/>
        <dbReference type="EC" id="1.2.1.95"/>
    </reaction>
</comment>
<dbReference type="OrthoDB" id="329835at2759"/>
<organism evidence="19 20">
    <name type="scientific">Hypholoma sublateritium (strain FD-334 SS-4)</name>
    <dbReference type="NCBI Taxonomy" id="945553"/>
    <lineage>
        <taxon>Eukaryota</taxon>
        <taxon>Fungi</taxon>
        <taxon>Dikarya</taxon>
        <taxon>Basidiomycota</taxon>
        <taxon>Agaricomycotina</taxon>
        <taxon>Agaricomycetes</taxon>
        <taxon>Agaricomycetidae</taxon>
        <taxon>Agaricales</taxon>
        <taxon>Agaricineae</taxon>
        <taxon>Strophariaceae</taxon>
        <taxon>Hypholoma</taxon>
    </lineage>
</organism>
<keyword evidence="8" id="KW-0597">Phosphoprotein</keyword>
<evidence type="ECO:0000259" key="18">
    <source>
        <dbReference type="PROSITE" id="PS50075"/>
    </source>
</evidence>
<dbReference type="EC" id="1.2.1.31" evidence="6"/>
<dbReference type="PIRSF" id="PIRSF001617">
    <property type="entry name" value="Alpha-AR"/>
    <property type="match status" value="1"/>
</dbReference>
<dbReference type="GO" id="GO:0019878">
    <property type="term" value="P:lysine biosynthetic process via aminoadipic acid"/>
    <property type="evidence" value="ECO:0007669"/>
    <property type="project" value="UniProtKB-UniPathway"/>
</dbReference>
<evidence type="ECO:0000313" key="20">
    <source>
        <dbReference type="Proteomes" id="UP000054270"/>
    </source>
</evidence>
<evidence type="ECO:0000256" key="5">
    <source>
        <dbReference type="ARBA" id="ARBA00012913"/>
    </source>
</evidence>
<keyword evidence="10" id="KW-0521">NADP</keyword>
<evidence type="ECO:0000256" key="15">
    <source>
        <dbReference type="ARBA" id="ARBA00048260"/>
    </source>
</evidence>
<dbReference type="InterPro" id="IPR042099">
    <property type="entry name" value="ANL_N_sf"/>
</dbReference>
<keyword evidence="7" id="KW-0596">Phosphopantetheine</keyword>
<dbReference type="InterPro" id="IPR045851">
    <property type="entry name" value="AMP-bd_C_sf"/>
</dbReference>
<name>A0A0D2NC25_HYPSF</name>
<evidence type="ECO:0000256" key="14">
    <source>
        <dbReference type="ARBA" id="ARBA00032195"/>
    </source>
</evidence>
<evidence type="ECO:0000256" key="3">
    <source>
        <dbReference type="ARBA" id="ARBA00004827"/>
    </source>
</evidence>
<evidence type="ECO:0000256" key="6">
    <source>
        <dbReference type="ARBA" id="ARBA00013073"/>
    </source>
</evidence>
<dbReference type="GO" id="GO:0004043">
    <property type="term" value="F:L-aminoadipate-semialdehyde dehydrogenase [NAD(P)+] activity"/>
    <property type="evidence" value="ECO:0007669"/>
    <property type="project" value="UniProtKB-EC"/>
</dbReference>
<dbReference type="SUPFAM" id="SSF51735">
    <property type="entry name" value="NAD(P)-binding Rossmann-fold domains"/>
    <property type="match status" value="1"/>
</dbReference>
<proteinExistence type="inferred from homology"/>
<dbReference type="InterPro" id="IPR013120">
    <property type="entry name" value="FAR_NAD-bd"/>
</dbReference>